<evidence type="ECO:0008006" key="3">
    <source>
        <dbReference type="Google" id="ProtNLM"/>
    </source>
</evidence>
<dbReference type="AlphaFoldDB" id="A0A0Q0W7F6"/>
<evidence type="ECO:0000313" key="2">
    <source>
        <dbReference type="Proteomes" id="UP000050443"/>
    </source>
</evidence>
<dbReference type="OrthoDB" id="5348860at2"/>
<accession>A0A0Q0W7F6</accession>
<reference evidence="1 2" key="1">
    <citation type="submission" date="2014-09" db="EMBL/GenBank/DDBJ databases">
        <title>Genome sequence of Flavobacterium aquidurense RC62.</title>
        <authorList>
            <person name="Kim J.F."/>
            <person name="Kwak M.-J."/>
        </authorList>
    </citation>
    <scope>NUCLEOTIDE SEQUENCE [LARGE SCALE GENOMIC DNA]</scope>
    <source>
        <strain evidence="1 2">RC62</strain>
    </source>
</reference>
<protein>
    <recommendedName>
        <fullName evidence="3">Lipoprotein</fullName>
    </recommendedName>
</protein>
<dbReference type="PATRIC" id="fig|362413.3.peg.195"/>
<proteinExistence type="predicted"/>
<name>A0A0Q0W7F6_9FLAO</name>
<sequence>MKIKILVAFIILGMISCQNKDKTEKENVVEAIATDTIVKTVAGTADVSDAPVKDDKGVELIRKQLLVLLKTDLPALTKDDRFFYYSAFDLNNDKKDEYFVGFSNSYFCGSGGCSGFILNNDGSLINKFSVTDFPIYVTTSVTEKFYDLIVVSGGKFHLLKLKNGKYPSNPSVQEVVKEEASRESAKVLDIDGKKLEKYSF</sequence>
<dbReference type="EMBL" id="JRLF01000010">
    <property type="protein sequence ID" value="KQB40317.1"/>
    <property type="molecule type" value="Genomic_DNA"/>
</dbReference>
<gene>
    <name evidence="1" type="ORF">RC62_204</name>
</gene>
<dbReference type="PROSITE" id="PS51257">
    <property type="entry name" value="PROKAR_LIPOPROTEIN"/>
    <property type="match status" value="1"/>
</dbReference>
<comment type="caution">
    <text evidence="1">The sequence shown here is derived from an EMBL/GenBank/DDBJ whole genome shotgun (WGS) entry which is preliminary data.</text>
</comment>
<evidence type="ECO:0000313" key="1">
    <source>
        <dbReference type="EMBL" id="KQB40317.1"/>
    </source>
</evidence>
<dbReference type="RefSeq" id="WP_055094653.1">
    <property type="nucleotide sequence ID" value="NZ_JRLF01000010.1"/>
</dbReference>
<organism evidence="1 2">
    <name type="scientific">Flavobacterium aquidurense</name>
    <dbReference type="NCBI Taxonomy" id="362413"/>
    <lineage>
        <taxon>Bacteria</taxon>
        <taxon>Pseudomonadati</taxon>
        <taxon>Bacteroidota</taxon>
        <taxon>Flavobacteriia</taxon>
        <taxon>Flavobacteriales</taxon>
        <taxon>Flavobacteriaceae</taxon>
        <taxon>Flavobacterium</taxon>
    </lineage>
</organism>
<dbReference type="Proteomes" id="UP000050443">
    <property type="component" value="Unassembled WGS sequence"/>
</dbReference>